<proteinExistence type="predicted"/>
<dbReference type="Proteomes" id="UP001467690">
    <property type="component" value="Unassembled WGS sequence"/>
</dbReference>
<keyword evidence="2" id="KW-1185">Reference proteome</keyword>
<dbReference type="EMBL" id="JBELOE010000152">
    <property type="protein sequence ID" value="MER2491866.1"/>
    <property type="molecule type" value="Genomic_DNA"/>
</dbReference>
<comment type="caution">
    <text evidence="1">The sequence shown here is derived from an EMBL/GenBank/DDBJ whole genome shotgun (WGS) entry which is preliminary data.</text>
</comment>
<sequence length="272" mass="30256">MKQKNKLTEYWDSKRNKISTDIGKWIGGQEVYIRNHPLFAELFMQYSYMQIQVLNVTGKLISKELATWLENNFMCMSYPDARIWCNQIGALAGMNATSPSAAITAGVLAADSRAYGGSLTTKLAMAFIQQAVNKIAMGQPVEQLIAEAPIKHGKPAIVGYVRPVDKKDERILPHQRMTENLGFKKGPHLRLSEQLSTFLEAEYGSGINIGGYTAAFLSDQGFTPEEGYQIKALCVASGVAACFSDNVNHKKHEFLPKRCEDIRYTGPQIRSL</sequence>
<gene>
    <name evidence="1" type="ORF">ABS311_08210</name>
</gene>
<evidence type="ECO:0000313" key="2">
    <source>
        <dbReference type="Proteomes" id="UP001467690"/>
    </source>
</evidence>
<accession>A0ABV1RG03</accession>
<evidence type="ECO:0008006" key="3">
    <source>
        <dbReference type="Google" id="ProtNLM"/>
    </source>
</evidence>
<evidence type="ECO:0000313" key="1">
    <source>
        <dbReference type="EMBL" id="MER2491866.1"/>
    </source>
</evidence>
<dbReference type="RefSeq" id="WP_143871139.1">
    <property type="nucleotide sequence ID" value="NZ_CP041660.1"/>
</dbReference>
<reference evidence="1 2" key="1">
    <citation type="submission" date="2024-06" db="EMBL/GenBank/DDBJ databases">
        <authorList>
            <person name="Chen R.Y."/>
        </authorList>
    </citation>
    <scope>NUCLEOTIDE SEQUENCE [LARGE SCALE GENOMIC DNA]</scope>
    <source>
        <strain evidence="1 2">D2</strain>
    </source>
</reference>
<protein>
    <recommendedName>
        <fullName evidence="3">Citrate synthase (unknown stereospecificity)</fullName>
    </recommendedName>
</protein>
<name>A0ABV1RG03_9ALTE</name>
<organism evidence="1 2">
    <name type="scientific">Catenovulum sediminis</name>
    <dbReference type="NCBI Taxonomy" id="1740262"/>
    <lineage>
        <taxon>Bacteria</taxon>
        <taxon>Pseudomonadati</taxon>
        <taxon>Pseudomonadota</taxon>
        <taxon>Gammaproteobacteria</taxon>
        <taxon>Alteromonadales</taxon>
        <taxon>Alteromonadaceae</taxon>
        <taxon>Catenovulum</taxon>
    </lineage>
</organism>